<evidence type="ECO:0000256" key="9">
    <source>
        <dbReference type="SAM" id="MobiDB-lite"/>
    </source>
</evidence>
<evidence type="ECO:0000256" key="4">
    <source>
        <dbReference type="ARBA" id="ARBA00022795"/>
    </source>
</evidence>
<keyword evidence="6" id="KW-0804">Transcription</keyword>
<keyword evidence="3" id="KW-0678">Repressor</keyword>
<dbReference type="OrthoDB" id="6120348at2"/>
<keyword evidence="11" id="KW-0966">Cell projection</keyword>
<reference evidence="11 12" key="1">
    <citation type="submission" date="2006-02" db="EMBL/GenBank/DDBJ databases">
        <authorList>
            <person name="Pinhassi J."/>
            <person name="Pedros-Alio C."/>
            <person name="Ferriera S."/>
            <person name="Johnson J."/>
            <person name="Kravitz S."/>
            <person name="Halpern A."/>
            <person name="Remington K."/>
            <person name="Beeson K."/>
            <person name="Tran B."/>
            <person name="Rogers Y.-H."/>
            <person name="Friedman R."/>
            <person name="Venter J.C."/>
        </authorList>
    </citation>
    <scope>NUCLEOTIDE SEQUENCE [LARGE SCALE GENOMIC DNA]</scope>
    <source>
        <strain evidence="11 12">MED92</strain>
    </source>
</reference>
<dbReference type="GO" id="GO:0045892">
    <property type="term" value="P:negative regulation of DNA-templated transcription"/>
    <property type="evidence" value="ECO:0007669"/>
    <property type="project" value="InterPro"/>
</dbReference>
<dbReference type="InterPro" id="IPR035890">
    <property type="entry name" value="Anti-sigma-28_factor_FlgM_sf"/>
</dbReference>
<proteinExistence type="inferred from homology"/>
<evidence type="ECO:0000313" key="11">
    <source>
        <dbReference type="EMBL" id="EAR63081.1"/>
    </source>
</evidence>
<feature type="compositionally biased region" description="Polar residues" evidence="9">
    <location>
        <begin position="1"/>
        <end position="15"/>
    </location>
</feature>
<dbReference type="Proteomes" id="UP000002171">
    <property type="component" value="Unassembled WGS sequence"/>
</dbReference>
<keyword evidence="12" id="KW-1185">Reference proteome</keyword>
<dbReference type="EMBL" id="AAOW01000001">
    <property type="protein sequence ID" value="EAR63081.1"/>
    <property type="molecule type" value="Genomic_DNA"/>
</dbReference>
<keyword evidence="4" id="KW-1005">Bacterial flagellum biogenesis</keyword>
<keyword evidence="11" id="KW-0282">Flagellum</keyword>
<feature type="region of interest" description="Disordered" evidence="9">
    <location>
        <begin position="1"/>
        <end position="45"/>
    </location>
</feature>
<comment type="function">
    <text evidence="7">Responsible for the coupling of flagellin expression to flagellar assembly by preventing expression of the flagellin genes when a component of the middle class of proteins is defective. It negatively regulates flagellar genes by inhibiting the activity of FliA by directly binding to FliA.</text>
</comment>
<sequence>MINDITGLTSSQTAGTRARTGENDAAKSGSATPTQSPSSKGDTVKLSGAAQALQNVEKQLANTPDVDSDRVEQLKRDIESGNYQINAERVAEKMLNFDSLL</sequence>
<dbReference type="Pfam" id="PF04316">
    <property type="entry name" value="FlgM"/>
    <property type="match status" value="1"/>
</dbReference>
<evidence type="ECO:0000256" key="8">
    <source>
        <dbReference type="ARBA" id="ARBA00030117"/>
    </source>
</evidence>
<dbReference type="NCBIfam" id="TIGR03824">
    <property type="entry name" value="FlgM_jcvi"/>
    <property type="match status" value="1"/>
</dbReference>
<dbReference type="InterPro" id="IPR031316">
    <property type="entry name" value="FlgM_C"/>
</dbReference>
<evidence type="ECO:0000256" key="7">
    <source>
        <dbReference type="ARBA" id="ARBA00024739"/>
    </source>
</evidence>
<accession>A0A7U8CAW8</accession>
<comment type="caution">
    <text evidence="11">The sequence shown here is derived from an EMBL/GenBank/DDBJ whole genome shotgun (WGS) entry which is preliminary data.</text>
</comment>
<evidence type="ECO:0000259" key="10">
    <source>
        <dbReference type="Pfam" id="PF04316"/>
    </source>
</evidence>
<keyword evidence="11" id="KW-0969">Cilium</keyword>
<feature type="domain" description="Anti-sigma-28 factor FlgM C-terminal" evidence="10">
    <location>
        <begin position="42"/>
        <end position="96"/>
    </location>
</feature>
<dbReference type="GO" id="GO:0044781">
    <property type="term" value="P:bacterial-type flagellum organization"/>
    <property type="evidence" value="ECO:0007669"/>
    <property type="project" value="UniProtKB-KW"/>
</dbReference>
<evidence type="ECO:0000256" key="2">
    <source>
        <dbReference type="ARBA" id="ARBA00017823"/>
    </source>
</evidence>
<dbReference type="AlphaFoldDB" id="A0A7U8CAW8"/>
<evidence type="ECO:0000313" key="12">
    <source>
        <dbReference type="Proteomes" id="UP000002171"/>
    </source>
</evidence>
<evidence type="ECO:0000256" key="1">
    <source>
        <dbReference type="ARBA" id="ARBA00005322"/>
    </source>
</evidence>
<protein>
    <recommendedName>
        <fullName evidence="2">Negative regulator of flagellin synthesis</fullName>
    </recommendedName>
    <alternativeName>
        <fullName evidence="8">Anti-sigma-28 factor</fullName>
    </alternativeName>
</protein>
<feature type="compositionally biased region" description="Polar residues" evidence="9">
    <location>
        <begin position="29"/>
        <end position="41"/>
    </location>
</feature>
<evidence type="ECO:0000256" key="3">
    <source>
        <dbReference type="ARBA" id="ARBA00022491"/>
    </source>
</evidence>
<dbReference type="InterPro" id="IPR007412">
    <property type="entry name" value="FlgM"/>
</dbReference>
<gene>
    <name evidence="11" type="ORF">MED92_08176</name>
</gene>
<evidence type="ECO:0000256" key="5">
    <source>
        <dbReference type="ARBA" id="ARBA00023015"/>
    </source>
</evidence>
<dbReference type="RefSeq" id="WP_007022099.1">
    <property type="nucleotide sequence ID" value="NZ_CH724126.1"/>
</dbReference>
<keyword evidence="5" id="KW-0805">Transcription regulation</keyword>
<dbReference type="SUPFAM" id="SSF101498">
    <property type="entry name" value="Anti-sigma factor FlgM"/>
    <property type="match status" value="1"/>
</dbReference>
<evidence type="ECO:0000256" key="6">
    <source>
        <dbReference type="ARBA" id="ARBA00023163"/>
    </source>
</evidence>
<name>A0A7U8CAW8_NEPCE</name>
<organism evidence="11 12">
    <name type="scientific">Neptuniibacter caesariensis</name>
    <dbReference type="NCBI Taxonomy" id="207954"/>
    <lineage>
        <taxon>Bacteria</taxon>
        <taxon>Pseudomonadati</taxon>
        <taxon>Pseudomonadota</taxon>
        <taxon>Gammaproteobacteria</taxon>
        <taxon>Oceanospirillales</taxon>
        <taxon>Oceanospirillaceae</taxon>
        <taxon>Neptuniibacter</taxon>
    </lineage>
</organism>
<comment type="similarity">
    <text evidence="1">Belongs to the FlgM family.</text>
</comment>